<feature type="domain" description="Amidohydrolase-related" evidence="2">
    <location>
        <begin position="15"/>
        <end position="286"/>
    </location>
</feature>
<dbReference type="Pfam" id="PF04909">
    <property type="entry name" value="Amidohydro_2"/>
    <property type="match status" value="1"/>
</dbReference>
<dbReference type="GO" id="GO:0019748">
    <property type="term" value="P:secondary metabolic process"/>
    <property type="evidence" value="ECO:0007669"/>
    <property type="project" value="TreeGrafter"/>
</dbReference>
<organism evidence="3">
    <name type="scientific">marine sediment metagenome</name>
    <dbReference type="NCBI Taxonomy" id="412755"/>
    <lineage>
        <taxon>unclassified sequences</taxon>
        <taxon>metagenomes</taxon>
        <taxon>ecological metagenomes</taxon>
    </lineage>
</organism>
<dbReference type="PANTHER" id="PTHR21240">
    <property type="entry name" value="2-AMINO-3-CARBOXYLMUCONATE-6-SEMIALDEHYDE DECARBOXYLASE"/>
    <property type="match status" value="1"/>
</dbReference>
<name>X1MQ46_9ZZZZ</name>
<proteinExistence type="predicted"/>
<dbReference type="InterPro" id="IPR032465">
    <property type="entry name" value="ACMSD"/>
</dbReference>
<dbReference type="Gene3D" id="3.20.20.140">
    <property type="entry name" value="Metal-dependent hydrolases"/>
    <property type="match status" value="1"/>
</dbReference>
<dbReference type="EMBL" id="BARV01007473">
    <property type="protein sequence ID" value="GAI08464.1"/>
    <property type="molecule type" value="Genomic_DNA"/>
</dbReference>
<accession>X1MQ46</accession>
<gene>
    <name evidence="3" type="ORF">S06H3_15210</name>
</gene>
<dbReference type="GO" id="GO:0005737">
    <property type="term" value="C:cytoplasm"/>
    <property type="evidence" value="ECO:0007669"/>
    <property type="project" value="TreeGrafter"/>
</dbReference>
<evidence type="ECO:0000256" key="1">
    <source>
        <dbReference type="ARBA" id="ARBA00023239"/>
    </source>
</evidence>
<dbReference type="GO" id="GO:0016831">
    <property type="term" value="F:carboxy-lyase activity"/>
    <property type="evidence" value="ECO:0007669"/>
    <property type="project" value="InterPro"/>
</dbReference>
<keyword evidence="1" id="KW-0456">Lyase</keyword>
<dbReference type="SUPFAM" id="SSF51556">
    <property type="entry name" value="Metallo-dependent hydrolases"/>
    <property type="match status" value="1"/>
</dbReference>
<dbReference type="AlphaFoldDB" id="X1MQ46"/>
<reference evidence="3" key="1">
    <citation type="journal article" date="2014" name="Front. Microbiol.">
        <title>High frequency of phylogenetically diverse reductive dehalogenase-homologous genes in deep subseafloor sedimentary metagenomes.</title>
        <authorList>
            <person name="Kawai M."/>
            <person name="Futagami T."/>
            <person name="Toyoda A."/>
            <person name="Takaki Y."/>
            <person name="Nishi S."/>
            <person name="Hori S."/>
            <person name="Arai W."/>
            <person name="Tsubouchi T."/>
            <person name="Morono Y."/>
            <person name="Uchiyama I."/>
            <person name="Ito T."/>
            <person name="Fujiyama A."/>
            <person name="Inagaki F."/>
            <person name="Takami H."/>
        </authorList>
    </citation>
    <scope>NUCLEOTIDE SEQUENCE</scope>
    <source>
        <strain evidence="3">Expedition CK06-06</strain>
    </source>
</reference>
<sequence length="289" mass="32470">MLCPKDTAYLAQIFNDAMAELINKYPDKFVGAVATLPLNNIDAALKEIDRVINELGFKGILIHTPIFIYEEGRPIELGYNYGTMKPIDSPELMPIYESMSQHNLPIWIHPVGQGGVPVYSGEERGKYALSHVFGWPLESAVAMGRLVCSGILTKYPNLRFIVHHCGSGIVPALAGRIDNEFDKFRFAGLLKWDRPGEEDPFRTKRAVDYFRMFYADTALYGGVSGLMCGHDFFGAEHIVFGTDFPYDSASGDKFIKKTIDAIYRMTVSDADKKKIFEDNAKRILHLDVQ</sequence>
<dbReference type="InterPro" id="IPR032466">
    <property type="entry name" value="Metal_Hydrolase"/>
</dbReference>
<protein>
    <recommendedName>
        <fullName evidence="2">Amidohydrolase-related domain-containing protein</fullName>
    </recommendedName>
</protein>
<comment type="caution">
    <text evidence="3">The sequence shown here is derived from an EMBL/GenBank/DDBJ whole genome shotgun (WGS) entry which is preliminary data.</text>
</comment>
<evidence type="ECO:0000313" key="3">
    <source>
        <dbReference type="EMBL" id="GAI08464.1"/>
    </source>
</evidence>
<dbReference type="PANTHER" id="PTHR21240:SF28">
    <property type="entry name" value="ISO-OROTATE DECARBOXYLASE (EUROFUNG)"/>
    <property type="match status" value="1"/>
</dbReference>
<dbReference type="InterPro" id="IPR006680">
    <property type="entry name" value="Amidohydro-rel"/>
</dbReference>
<evidence type="ECO:0000259" key="2">
    <source>
        <dbReference type="Pfam" id="PF04909"/>
    </source>
</evidence>
<dbReference type="GO" id="GO:0016787">
    <property type="term" value="F:hydrolase activity"/>
    <property type="evidence" value="ECO:0007669"/>
    <property type="project" value="InterPro"/>
</dbReference>